<dbReference type="InterPro" id="IPR039724">
    <property type="entry name" value="WDR91"/>
</dbReference>
<protein>
    <recommendedName>
        <fullName evidence="3">WD repeat-containing protein 91</fullName>
    </recommendedName>
</protein>
<dbReference type="InterPro" id="IPR006594">
    <property type="entry name" value="LisH"/>
</dbReference>
<dbReference type="SMART" id="SM00320">
    <property type="entry name" value="WD40"/>
    <property type="match status" value="4"/>
</dbReference>
<accession>A0A7I8VQV0</accession>
<comment type="subcellular location">
    <subcellularLocation>
        <location evidence="1">Early endosome membrane</location>
        <topology evidence="1">Peripheral membrane protein</topology>
    </subcellularLocation>
    <subcellularLocation>
        <location evidence="2">Late endosome membrane</location>
    </subcellularLocation>
</comment>
<sequence length="670" mass="74679">MADVAELEDLVKEYLVFRGLNNAAKAFDFDTKNDNRKGMKAEKVMEQLQQCITNSDINHLKEYWKFLNVKIFSTLDETYQKSLEKLETDLFRLYVISAVQSNKSEKVSEFFDKMTHDLVNRIEWKEWFGKLEDEFQKMQQLEAENKKLREKITDLTKRDEMSCGTKSIIDGLKDPYHAANLEIMDDFYVISQETSKQPRKEEGNKTSQTYKWFGKGPSLSSSPKSLPSKTPEPLTSRSLSTPVSKTAADEGTSLPKLAQNLEKKSSTKVSSEDSADTNSNSSATEQKDENNADYTCDGTDISSSTVQKLNSIKSLSTTTDCSSTLPGSLSETTTSDMSSIVILSHEFYKEHSSTINYCSFNQSGRLIASTDLDGIIKTWESQKSMSTKATIMSKKATLISHEWVKKAENLILLGNKSGKVKLFDIENKKSVSEMIIDETLSRIKSISCSPVSETFVCSAVEPGSKRNSHDTSTCREGKLCIMDLETTKLIREINEQKVAPSCITFNSDGRKFLAGFVNGDLGLYDMGSCECIKKWKAHNNPVNTVYISSSNVFSMDNTGTLCSWTNGSLENEYELKHLQGMEDRDQSNDNVGTGKSFAFNSKGNYLICSGINGGFIYELKSDKKLELSAQIGSNESTVTSVDWFSGSHDCTMCLTGSVDGVVRVITLLVD</sequence>
<evidence type="ECO:0000313" key="7">
    <source>
        <dbReference type="EMBL" id="CAD5118115.1"/>
    </source>
</evidence>
<dbReference type="PROSITE" id="PS50082">
    <property type="entry name" value="WD_REPEATS_2"/>
    <property type="match status" value="1"/>
</dbReference>
<dbReference type="InterPro" id="IPR001680">
    <property type="entry name" value="WD40_rpt"/>
</dbReference>
<reference evidence="7 8" key="1">
    <citation type="submission" date="2020-08" db="EMBL/GenBank/DDBJ databases">
        <authorList>
            <person name="Hejnol A."/>
        </authorList>
    </citation>
    <scope>NUCLEOTIDE SEQUENCE [LARGE SCALE GENOMIC DNA]</scope>
</reference>
<gene>
    <name evidence="7" type="ORF">DGYR_LOCUS6546</name>
</gene>
<feature type="compositionally biased region" description="Low complexity" evidence="6">
    <location>
        <begin position="214"/>
        <end position="229"/>
    </location>
</feature>
<dbReference type="PROSITE" id="PS50294">
    <property type="entry name" value="WD_REPEATS_REGION"/>
    <property type="match status" value="1"/>
</dbReference>
<keyword evidence="5" id="KW-0175">Coiled coil</keyword>
<evidence type="ECO:0000256" key="5">
    <source>
        <dbReference type="SAM" id="Coils"/>
    </source>
</evidence>
<evidence type="ECO:0000256" key="3">
    <source>
        <dbReference type="ARBA" id="ARBA00021116"/>
    </source>
</evidence>
<dbReference type="SUPFAM" id="SSF50978">
    <property type="entry name" value="WD40 repeat-like"/>
    <property type="match status" value="1"/>
</dbReference>
<dbReference type="OrthoDB" id="193023at2759"/>
<keyword evidence="4" id="KW-0853">WD repeat</keyword>
<name>A0A7I8VQV0_9ANNE</name>
<evidence type="ECO:0000256" key="6">
    <source>
        <dbReference type="SAM" id="MobiDB-lite"/>
    </source>
</evidence>
<dbReference type="Pfam" id="PF00400">
    <property type="entry name" value="WD40"/>
    <property type="match status" value="1"/>
</dbReference>
<dbReference type="GO" id="GO:0031901">
    <property type="term" value="C:early endosome membrane"/>
    <property type="evidence" value="ECO:0007669"/>
    <property type="project" value="UniProtKB-SubCell"/>
</dbReference>
<dbReference type="Proteomes" id="UP000549394">
    <property type="component" value="Unassembled WGS sequence"/>
</dbReference>
<organism evidence="7 8">
    <name type="scientific">Dimorphilus gyrociliatus</name>
    <dbReference type="NCBI Taxonomy" id="2664684"/>
    <lineage>
        <taxon>Eukaryota</taxon>
        <taxon>Metazoa</taxon>
        <taxon>Spiralia</taxon>
        <taxon>Lophotrochozoa</taxon>
        <taxon>Annelida</taxon>
        <taxon>Polychaeta</taxon>
        <taxon>Polychaeta incertae sedis</taxon>
        <taxon>Dinophilidae</taxon>
        <taxon>Dimorphilus</taxon>
    </lineage>
</organism>
<dbReference type="Gene3D" id="2.130.10.10">
    <property type="entry name" value="YVTN repeat-like/Quinoprotein amine dehydrogenase"/>
    <property type="match status" value="2"/>
</dbReference>
<comment type="caution">
    <text evidence="7">The sequence shown here is derived from an EMBL/GenBank/DDBJ whole genome shotgun (WGS) entry which is preliminary data.</text>
</comment>
<dbReference type="GO" id="GO:0031902">
    <property type="term" value="C:late endosome membrane"/>
    <property type="evidence" value="ECO:0007669"/>
    <property type="project" value="UniProtKB-SubCell"/>
</dbReference>
<dbReference type="GO" id="GO:0045022">
    <property type="term" value="P:early endosome to late endosome transport"/>
    <property type="evidence" value="ECO:0007669"/>
    <property type="project" value="InterPro"/>
</dbReference>
<dbReference type="InterPro" id="IPR036322">
    <property type="entry name" value="WD40_repeat_dom_sf"/>
</dbReference>
<evidence type="ECO:0000256" key="2">
    <source>
        <dbReference type="ARBA" id="ARBA00004414"/>
    </source>
</evidence>
<proteinExistence type="predicted"/>
<dbReference type="PANTHER" id="PTHR13083:SF3">
    <property type="entry name" value="WD REPEAT-CONTAINING PROTEIN 91"/>
    <property type="match status" value="1"/>
</dbReference>
<dbReference type="GO" id="GO:0141039">
    <property type="term" value="F:phosphatidylinositol 3-kinase inhibitor activity"/>
    <property type="evidence" value="ECO:0007669"/>
    <property type="project" value="InterPro"/>
</dbReference>
<dbReference type="AlphaFoldDB" id="A0A7I8VQV0"/>
<feature type="coiled-coil region" evidence="5">
    <location>
        <begin position="131"/>
        <end position="158"/>
    </location>
</feature>
<evidence type="ECO:0000256" key="1">
    <source>
        <dbReference type="ARBA" id="ARBA00004220"/>
    </source>
</evidence>
<feature type="compositionally biased region" description="Polar residues" evidence="6">
    <location>
        <begin position="233"/>
        <end position="244"/>
    </location>
</feature>
<keyword evidence="8" id="KW-1185">Reference proteome</keyword>
<evidence type="ECO:0000256" key="4">
    <source>
        <dbReference type="PROSITE-ProRule" id="PRU00221"/>
    </source>
</evidence>
<dbReference type="InterPro" id="IPR015943">
    <property type="entry name" value="WD40/YVTN_repeat-like_dom_sf"/>
</dbReference>
<dbReference type="PROSITE" id="PS50896">
    <property type="entry name" value="LISH"/>
    <property type="match status" value="1"/>
</dbReference>
<dbReference type="PANTHER" id="PTHR13083">
    <property type="entry name" value="WD REPEAT-CONTAINING PROTEIN 91"/>
    <property type="match status" value="1"/>
</dbReference>
<dbReference type="EMBL" id="CAJFCJ010000008">
    <property type="protein sequence ID" value="CAD5118115.1"/>
    <property type="molecule type" value="Genomic_DNA"/>
</dbReference>
<dbReference type="GO" id="GO:0051898">
    <property type="term" value="P:negative regulation of phosphatidylinositol 3-kinase/protein kinase B signal transduction"/>
    <property type="evidence" value="ECO:0007669"/>
    <property type="project" value="InterPro"/>
</dbReference>
<evidence type="ECO:0000313" key="8">
    <source>
        <dbReference type="Proteomes" id="UP000549394"/>
    </source>
</evidence>
<feature type="repeat" description="WD" evidence="4">
    <location>
        <begin position="348"/>
        <end position="389"/>
    </location>
</feature>
<feature type="region of interest" description="Disordered" evidence="6">
    <location>
        <begin position="194"/>
        <end position="299"/>
    </location>
</feature>